<dbReference type="Pfam" id="PF07670">
    <property type="entry name" value="Gate"/>
    <property type="match status" value="2"/>
</dbReference>
<dbReference type="Gene3D" id="1.10.287.1770">
    <property type="match status" value="1"/>
</dbReference>
<keyword evidence="11 13" id="KW-0472">Membrane</keyword>
<feature type="transmembrane region" description="Helical" evidence="13">
    <location>
        <begin position="465"/>
        <end position="486"/>
    </location>
</feature>
<feature type="domain" description="FeoB-type G" evidence="14">
    <location>
        <begin position="17"/>
        <end position="179"/>
    </location>
</feature>
<comment type="similarity">
    <text evidence="13">Belongs to the TRAFAC class TrmE-Era-EngA-EngB-Septin-like GTPase superfamily. FeoB GTPase (TC 9.A.8) family.</text>
</comment>
<dbReference type="InterPro" id="IPR003373">
    <property type="entry name" value="Fe2_transport_prot-B"/>
</dbReference>
<evidence type="ECO:0000256" key="7">
    <source>
        <dbReference type="ARBA" id="ARBA00022989"/>
    </source>
</evidence>
<evidence type="ECO:0000313" key="15">
    <source>
        <dbReference type="EMBL" id="MBK1726416.1"/>
    </source>
</evidence>
<feature type="transmembrane region" description="Helical" evidence="13">
    <location>
        <begin position="434"/>
        <end position="459"/>
    </location>
</feature>
<evidence type="ECO:0000259" key="14">
    <source>
        <dbReference type="PROSITE" id="PS51711"/>
    </source>
</evidence>
<keyword evidence="10 13" id="KW-0342">GTP-binding</keyword>
<dbReference type="NCBIfam" id="TIGR00437">
    <property type="entry name" value="feoB"/>
    <property type="match status" value="1"/>
</dbReference>
<feature type="transmembrane region" description="Helical" evidence="13">
    <location>
        <begin position="620"/>
        <end position="639"/>
    </location>
</feature>
<evidence type="ECO:0000256" key="9">
    <source>
        <dbReference type="ARBA" id="ARBA00023065"/>
    </source>
</evidence>
<evidence type="ECO:0000256" key="13">
    <source>
        <dbReference type="RuleBase" id="RU362098"/>
    </source>
</evidence>
<evidence type="ECO:0000256" key="1">
    <source>
        <dbReference type="ARBA" id="ARBA00004651"/>
    </source>
</evidence>
<dbReference type="CDD" id="cd01879">
    <property type="entry name" value="FeoB"/>
    <property type="match status" value="1"/>
</dbReference>
<dbReference type="InterPro" id="IPR011642">
    <property type="entry name" value="Gate_dom"/>
</dbReference>
<dbReference type="InterPro" id="IPR050860">
    <property type="entry name" value="FeoB_GTPase"/>
</dbReference>
<keyword evidence="6" id="KW-0547">Nucleotide-binding</keyword>
<evidence type="ECO:0000256" key="12">
    <source>
        <dbReference type="NCBIfam" id="TIGR00437"/>
    </source>
</evidence>
<keyword evidence="5 13" id="KW-0812">Transmembrane</keyword>
<dbReference type="PANTHER" id="PTHR43185:SF1">
    <property type="entry name" value="FE(2+) TRANSPORTER FEOB"/>
    <property type="match status" value="1"/>
</dbReference>
<proteinExistence type="inferred from homology"/>
<dbReference type="SUPFAM" id="SSF52540">
    <property type="entry name" value="P-loop containing nucleoside triphosphate hydrolases"/>
    <property type="match status" value="1"/>
</dbReference>
<evidence type="ECO:0000256" key="3">
    <source>
        <dbReference type="ARBA" id="ARBA00022475"/>
    </source>
</evidence>
<feature type="transmembrane region" description="Helical" evidence="13">
    <location>
        <begin position="651"/>
        <end position="676"/>
    </location>
</feature>
<dbReference type="Pfam" id="PF17910">
    <property type="entry name" value="FeoB_Cyto"/>
    <property type="match status" value="1"/>
</dbReference>
<keyword evidence="7 13" id="KW-1133">Transmembrane helix</keyword>
<evidence type="ECO:0000256" key="4">
    <source>
        <dbReference type="ARBA" id="ARBA00022496"/>
    </source>
</evidence>
<dbReference type="InterPro" id="IPR030389">
    <property type="entry name" value="G_FEOB_dom"/>
</dbReference>
<feature type="transmembrane region" description="Helical" evidence="13">
    <location>
        <begin position="301"/>
        <end position="319"/>
    </location>
</feature>
<comment type="subcellular location">
    <subcellularLocation>
        <location evidence="13">Cell inner membrane</location>
        <topology evidence="13">Multi-pass membrane protein</topology>
    </subcellularLocation>
    <subcellularLocation>
        <location evidence="1">Cell membrane</location>
        <topology evidence="1">Multi-pass membrane protein</topology>
    </subcellularLocation>
</comment>
<keyword evidence="9" id="KW-0406">Ion transport</keyword>
<dbReference type="PANTHER" id="PTHR43185">
    <property type="entry name" value="FERROUS IRON TRANSPORT PROTEIN B"/>
    <property type="match status" value="1"/>
</dbReference>
<reference evidence="15 16" key="1">
    <citation type="journal article" date="2020" name="Microorganisms">
        <title>Osmotic Adaptation and Compatible Solute Biosynthesis of Phototrophic Bacteria as Revealed from Genome Analyses.</title>
        <authorList>
            <person name="Imhoff J.F."/>
            <person name="Rahn T."/>
            <person name="Kunzel S."/>
            <person name="Keller A."/>
            <person name="Neulinger S.C."/>
        </authorList>
    </citation>
    <scope>NUCLEOTIDE SEQUENCE [LARGE SCALE GENOMIC DNA]</scope>
    <source>
        <strain evidence="15 16">DSM 15116</strain>
    </source>
</reference>
<evidence type="ECO:0000256" key="2">
    <source>
        <dbReference type="ARBA" id="ARBA00022448"/>
    </source>
</evidence>
<name>A0ABS1E7M6_9GAMM</name>
<dbReference type="Proteomes" id="UP000738126">
    <property type="component" value="Unassembled WGS sequence"/>
</dbReference>
<keyword evidence="16" id="KW-1185">Reference proteome</keyword>
<accession>A0ABS1E7M6</accession>
<evidence type="ECO:0000256" key="5">
    <source>
        <dbReference type="ARBA" id="ARBA00022692"/>
    </source>
</evidence>
<organism evidence="15 16">
    <name type="scientific">Halorhodospira neutriphila</name>
    <dbReference type="NCBI Taxonomy" id="168379"/>
    <lineage>
        <taxon>Bacteria</taxon>
        <taxon>Pseudomonadati</taxon>
        <taxon>Pseudomonadota</taxon>
        <taxon>Gammaproteobacteria</taxon>
        <taxon>Chromatiales</taxon>
        <taxon>Ectothiorhodospiraceae</taxon>
        <taxon>Halorhodospira</taxon>
    </lineage>
</organism>
<dbReference type="InterPro" id="IPR011640">
    <property type="entry name" value="Fe2_transport_prot_B_C"/>
</dbReference>
<dbReference type="RefSeq" id="WP_200257562.1">
    <property type="nucleotide sequence ID" value="NZ_NRSH01000041.1"/>
</dbReference>
<dbReference type="EMBL" id="NRSH01000041">
    <property type="protein sequence ID" value="MBK1726416.1"/>
    <property type="molecule type" value="Genomic_DNA"/>
</dbReference>
<evidence type="ECO:0000256" key="8">
    <source>
        <dbReference type="ARBA" id="ARBA00023004"/>
    </source>
</evidence>
<evidence type="ECO:0000256" key="10">
    <source>
        <dbReference type="ARBA" id="ARBA00023134"/>
    </source>
</evidence>
<comment type="caution">
    <text evidence="13">Lacks conserved residue(s) required for the propagation of feature annotation.</text>
</comment>
<dbReference type="InterPro" id="IPR027417">
    <property type="entry name" value="P-loop_NTPase"/>
</dbReference>
<evidence type="ECO:0000256" key="6">
    <source>
        <dbReference type="ARBA" id="ARBA00022741"/>
    </source>
</evidence>
<feature type="transmembrane region" description="Helical" evidence="13">
    <location>
        <begin position="524"/>
        <end position="545"/>
    </location>
</feature>
<dbReference type="PROSITE" id="PS51711">
    <property type="entry name" value="G_FEOB"/>
    <property type="match status" value="1"/>
</dbReference>
<keyword evidence="4 13" id="KW-0410">Iron transport</keyword>
<feature type="transmembrane region" description="Helical" evidence="13">
    <location>
        <begin position="356"/>
        <end position="380"/>
    </location>
</feature>
<comment type="caution">
    <text evidence="15">The sequence shown here is derived from an EMBL/GenBank/DDBJ whole genome shotgun (WGS) entry which is preliminary data.</text>
</comment>
<sequence>MAVSEPARSGAAEEPATAEIALLGQPNVGKSTVFNTLTGLRQHIGNWPGKTVGRKEGWIELEGRQQRLVDLPGTYSLTAGSEEERIVRDYLQHQQPEVVVFLADAVALERSLYLLSEVLALHKRVVVGLNRMDVARRHGIHVDPQALAQALGLPVVTLIARDATGITELLASVEALRREPQRCQPSPPQVRARSAAALERIAERIRPAAPAPYDPRWLAQKLLEGDPQVRDWAEEWLSPAEWEALDHELHHHEEAVLDILGARCDWVQSVVQAAVERPRAGQASWTDRLDRVATHSVGGPALLLALLAGVLGLTFQIALPLQGWLDATVVQPAAAGVEALLAPAPGWLSGLVVDGLITGVGTVLTFLPILAIFFTLMGLLEDSGYLARVALLLDRFMHAVGLHGKSALPLTLGLGCNVVSVVGTRIIESRRERLLTILLAPLVPCSARLAVLAVLAPIFFGDWALPVTLGLIGLNLAVLGGLGLLLHRTAFRGESSAFLMELPLYQRPHLRTTMYHVYAHLKEFVRKAGTVIVVAAAAIWALSAFPGPGIENSALAQLGHGLAPLGDLMGLDWRLIAALLSSFVAKEVAISTLGILYGLGEEAQGLAATLPSVVDPASGLAFLAVTMLFIPCMATVAAIRQETGGWRWPAVSVALLLGVSVLSGIAVYQGALLLGLGGGA</sequence>
<dbReference type="InterPro" id="IPR041069">
    <property type="entry name" value="FeoB_Cyto"/>
</dbReference>
<protein>
    <recommendedName>
        <fullName evidence="12 13">Ferrous iron transport protein B</fullName>
    </recommendedName>
</protein>
<dbReference type="Pfam" id="PF02421">
    <property type="entry name" value="FeoB_N"/>
    <property type="match status" value="1"/>
</dbReference>
<dbReference type="Pfam" id="PF07664">
    <property type="entry name" value="FeoB_C"/>
    <property type="match status" value="1"/>
</dbReference>
<evidence type="ECO:0000256" key="11">
    <source>
        <dbReference type="ARBA" id="ARBA00023136"/>
    </source>
</evidence>
<gene>
    <name evidence="15" type="primary">feoB</name>
    <name evidence="15" type="ORF">CKO13_05135</name>
</gene>
<dbReference type="Gene3D" id="3.40.50.300">
    <property type="entry name" value="P-loop containing nucleotide triphosphate hydrolases"/>
    <property type="match status" value="1"/>
</dbReference>
<keyword evidence="8 13" id="KW-0408">Iron</keyword>
<evidence type="ECO:0000313" key="16">
    <source>
        <dbReference type="Proteomes" id="UP000738126"/>
    </source>
</evidence>
<comment type="function">
    <text evidence="13">Probable transporter of a GTP-driven Fe(2+) uptake system.</text>
</comment>
<keyword evidence="2 13" id="KW-0813">Transport</keyword>
<keyword evidence="3" id="KW-1003">Cell membrane</keyword>